<organism evidence="8 9">
    <name type="scientific">Candidatus Gottesmanbacteria bacterium GW2011_GWA2_42_18</name>
    <dbReference type="NCBI Taxonomy" id="1618442"/>
    <lineage>
        <taxon>Bacteria</taxon>
        <taxon>Candidatus Gottesmaniibacteriota</taxon>
    </lineage>
</organism>
<feature type="transmembrane region" description="Helical" evidence="7">
    <location>
        <begin position="13"/>
        <end position="35"/>
    </location>
</feature>
<name>A0A0G0ZEB7_9BACT</name>
<keyword evidence="2" id="KW-1003">Cell membrane</keyword>
<evidence type="ECO:0000256" key="3">
    <source>
        <dbReference type="ARBA" id="ARBA00022679"/>
    </source>
</evidence>
<evidence type="ECO:0000313" key="8">
    <source>
        <dbReference type="EMBL" id="KKS47065.1"/>
    </source>
</evidence>
<proteinExistence type="inferred from homology"/>
<dbReference type="PANTHER" id="PTHR30589">
    <property type="entry name" value="PROLIPOPROTEIN DIACYLGLYCERYL TRANSFERASE"/>
    <property type="match status" value="1"/>
</dbReference>
<evidence type="ECO:0000256" key="7">
    <source>
        <dbReference type="SAM" id="Phobius"/>
    </source>
</evidence>
<comment type="similarity">
    <text evidence="1">Belongs to the Lgt family.</text>
</comment>
<feature type="transmembrane region" description="Helical" evidence="7">
    <location>
        <begin position="224"/>
        <end position="242"/>
    </location>
</feature>
<dbReference type="GO" id="GO:0008961">
    <property type="term" value="F:phosphatidylglycerol-prolipoprotein diacylglyceryl transferase activity"/>
    <property type="evidence" value="ECO:0007669"/>
    <property type="project" value="InterPro"/>
</dbReference>
<feature type="transmembrane region" description="Helical" evidence="7">
    <location>
        <begin position="85"/>
        <end position="104"/>
    </location>
</feature>
<dbReference type="Pfam" id="PF01790">
    <property type="entry name" value="LGT"/>
    <property type="match status" value="1"/>
</dbReference>
<comment type="caution">
    <text evidence="8">The sequence shown here is derived from an EMBL/GenBank/DDBJ whole genome shotgun (WGS) entry which is preliminary data.</text>
</comment>
<feature type="transmembrane region" description="Helical" evidence="7">
    <location>
        <begin position="47"/>
        <end position="65"/>
    </location>
</feature>
<dbReference type="PANTHER" id="PTHR30589:SF0">
    <property type="entry name" value="PHOSPHATIDYLGLYCEROL--PROLIPOPROTEIN DIACYLGLYCERYL TRANSFERASE"/>
    <property type="match status" value="1"/>
</dbReference>
<keyword evidence="5 7" id="KW-1133">Transmembrane helix</keyword>
<keyword evidence="8" id="KW-0449">Lipoprotein</keyword>
<dbReference type="GO" id="GO:0005886">
    <property type="term" value="C:plasma membrane"/>
    <property type="evidence" value="ECO:0007669"/>
    <property type="project" value="InterPro"/>
</dbReference>
<evidence type="ECO:0000256" key="4">
    <source>
        <dbReference type="ARBA" id="ARBA00022692"/>
    </source>
</evidence>
<dbReference type="Proteomes" id="UP000034320">
    <property type="component" value="Unassembled WGS sequence"/>
</dbReference>
<evidence type="ECO:0000256" key="5">
    <source>
        <dbReference type="ARBA" id="ARBA00022989"/>
    </source>
</evidence>
<dbReference type="AlphaFoldDB" id="A0A0G0ZEB7"/>
<evidence type="ECO:0000313" key="9">
    <source>
        <dbReference type="Proteomes" id="UP000034320"/>
    </source>
</evidence>
<dbReference type="GO" id="GO:0042158">
    <property type="term" value="P:lipoprotein biosynthetic process"/>
    <property type="evidence" value="ECO:0007669"/>
    <property type="project" value="InterPro"/>
</dbReference>
<keyword evidence="6 7" id="KW-0472">Membrane</keyword>
<feature type="transmembrane region" description="Helical" evidence="7">
    <location>
        <begin position="193"/>
        <end position="212"/>
    </location>
</feature>
<sequence length="260" mass="30152">MIPILYTIGNYNVYAFGFFLALSFLLSTFVVWKYSKDEFKEEDCLDAYLYGFMTAVISARLIYILRNFSDFGFHFLQYILVTETPGLSLMGGALGGFLFLLYYSRKRKLRFWHILDIFSLSTAVSLVLIKIGQQLGGAAFGRETDFFLKIRIVGLPNFHHPAEFYEAFLFFNVFLILVYLYKISLRKKWPEGTVFAVFGLCLGLIVFALEFLKVYRVYLYGLSVRQYLALVMMILSCAFLIHKLNILNKINRKNENEISA</sequence>
<dbReference type="EMBL" id="LCDD01000009">
    <property type="protein sequence ID" value="KKS47065.1"/>
    <property type="molecule type" value="Genomic_DNA"/>
</dbReference>
<evidence type="ECO:0000256" key="1">
    <source>
        <dbReference type="ARBA" id="ARBA00007150"/>
    </source>
</evidence>
<reference evidence="8 9" key="1">
    <citation type="journal article" date="2015" name="Nature">
        <title>rRNA introns, odd ribosomes, and small enigmatic genomes across a large radiation of phyla.</title>
        <authorList>
            <person name="Brown C.T."/>
            <person name="Hug L.A."/>
            <person name="Thomas B.C."/>
            <person name="Sharon I."/>
            <person name="Castelle C.J."/>
            <person name="Singh A."/>
            <person name="Wilkins M.J."/>
            <person name="Williams K.H."/>
            <person name="Banfield J.F."/>
        </authorList>
    </citation>
    <scope>NUCLEOTIDE SEQUENCE [LARGE SCALE GENOMIC DNA]</scope>
</reference>
<accession>A0A0G0ZEB7</accession>
<gene>
    <name evidence="8" type="ORF">UV09_C0009G0004</name>
</gene>
<feature type="transmembrane region" description="Helical" evidence="7">
    <location>
        <begin position="111"/>
        <end position="131"/>
    </location>
</feature>
<evidence type="ECO:0000256" key="6">
    <source>
        <dbReference type="ARBA" id="ARBA00023136"/>
    </source>
</evidence>
<feature type="transmembrane region" description="Helical" evidence="7">
    <location>
        <begin position="164"/>
        <end position="181"/>
    </location>
</feature>
<protein>
    <submittedName>
        <fullName evidence="8">Prolipoprotein diacylglyceryl transferase</fullName>
    </submittedName>
</protein>
<keyword evidence="3 8" id="KW-0808">Transferase</keyword>
<evidence type="ECO:0000256" key="2">
    <source>
        <dbReference type="ARBA" id="ARBA00022475"/>
    </source>
</evidence>
<keyword evidence="4 7" id="KW-0812">Transmembrane</keyword>
<dbReference type="InterPro" id="IPR001640">
    <property type="entry name" value="Lgt"/>
</dbReference>